<protein>
    <submittedName>
        <fullName evidence="3">YbaB/EbfC family nucleoid-associated protein</fullName>
    </submittedName>
</protein>
<dbReference type="Proteomes" id="UP001597419">
    <property type="component" value="Unassembled WGS sequence"/>
</dbReference>
<keyword evidence="1" id="KW-0175">Coiled coil</keyword>
<dbReference type="InterPro" id="IPR004401">
    <property type="entry name" value="YbaB/EbfC"/>
</dbReference>
<feature type="region of interest" description="Disordered" evidence="2">
    <location>
        <begin position="109"/>
        <end position="153"/>
    </location>
</feature>
<sequence>MTSSYDERIGDLLADYRRQRDELAETRRKIEEISVTATAPGRAVTVTVGAQGEISELGFPTPAYRRMAPAELATVLLTTIADARRRATAEMEAVLKPHVPPEFRDLAAGVVPEHPPMTEDVRRLVEDDPRFVRPQETDERDGRERADGEKRWW</sequence>
<evidence type="ECO:0000256" key="1">
    <source>
        <dbReference type="SAM" id="Coils"/>
    </source>
</evidence>
<dbReference type="EMBL" id="JBHUKU010000021">
    <property type="protein sequence ID" value="MFD2463454.1"/>
    <property type="molecule type" value="Genomic_DNA"/>
</dbReference>
<dbReference type="SUPFAM" id="SSF82607">
    <property type="entry name" value="YbaB-like"/>
    <property type="match status" value="1"/>
</dbReference>
<gene>
    <name evidence="3" type="ORF">ACFSYJ_32915</name>
</gene>
<accession>A0ABW5GRC3</accession>
<feature type="compositionally biased region" description="Basic and acidic residues" evidence="2">
    <location>
        <begin position="116"/>
        <end position="153"/>
    </location>
</feature>
<organism evidence="3 4">
    <name type="scientific">Amycolatopsis samaneae</name>
    <dbReference type="NCBI Taxonomy" id="664691"/>
    <lineage>
        <taxon>Bacteria</taxon>
        <taxon>Bacillati</taxon>
        <taxon>Actinomycetota</taxon>
        <taxon>Actinomycetes</taxon>
        <taxon>Pseudonocardiales</taxon>
        <taxon>Pseudonocardiaceae</taxon>
        <taxon>Amycolatopsis</taxon>
    </lineage>
</organism>
<dbReference type="RefSeq" id="WP_345400240.1">
    <property type="nucleotide sequence ID" value="NZ_BAABHG010000011.1"/>
</dbReference>
<evidence type="ECO:0000313" key="4">
    <source>
        <dbReference type="Proteomes" id="UP001597419"/>
    </source>
</evidence>
<proteinExistence type="predicted"/>
<name>A0ABW5GRC3_9PSEU</name>
<evidence type="ECO:0000256" key="2">
    <source>
        <dbReference type="SAM" id="MobiDB-lite"/>
    </source>
</evidence>
<reference evidence="4" key="1">
    <citation type="journal article" date="2019" name="Int. J. Syst. Evol. Microbiol.">
        <title>The Global Catalogue of Microorganisms (GCM) 10K type strain sequencing project: providing services to taxonomists for standard genome sequencing and annotation.</title>
        <authorList>
            <consortium name="The Broad Institute Genomics Platform"/>
            <consortium name="The Broad Institute Genome Sequencing Center for Infectious Disease"/>
            <person name="Wu L."/>
            <person name="Ma J."/>
        </authorList>
    </citation>
    <scope>NUCLEOTIDE SEQUENCE [LARGE SCALE GENOMIC DNA]</scope>
    <source>
        <strain evidence="4">CGMCC 4.7643</strain>
    </source>
</reference>
<comment type="caution">
    <text evidence="3">The sequence shown here is derived from an EMBL/GenBank/DDBJ whole genome shotgun (WGS) entry which is preliminary data.</text>
</comment>
<dbReference type="InterPro" id="IPR036894">
    <property type="entry name" value="YbaB-like_sf"/>
</dbReference>
<feature type="coiled-coil region" evidence="1">
    <location>
        <begin position="9"/>
        <end position="36"/>
    </location>
</feature>
<evidence type="ECO:0000313" key="3">
    <source>
        <dbReference type="EMBL" id="MFD2463454.1"/>
    </source>
</evidence>
<dbReference type="Gene3D" id="3.30.1310.10">
    <property type="entry name" value="Nucleoid-associated protein YbaB-like domain"/>
    <property type="match status" value="1"/>
</dbReference>
<dbReference type="Pfam" id="PF02575">
    <property type="entry name" value="YbaB_DNA_bd"/>
    <property type="match status" value="1"/>
</dbReference>
<keyword evidence="4" id="KW-1185">Reference proteome</keyword>